<feature type="region of interest" description="Disordered" evidence="1">
    <location>
        <begin position="82"/>
        <end position="105"/>
    </location>
</feature>
<evidence type="ECO:0000313" key="2">
    <source>
        <dbReference type="EMBL" id="CAB4145483.1"/>
    </source>
</evidence>
<name>A0A6J5MJ16_9CAUD</name>
<dbReference type="EMBL" id="LR797080">
    <property type="protein sequence ID" value="CAB4185366.1"/>
    <property type="molecule type" value="Genomic_DNA"/>
</dbReference>
<gene>
    <name evidence="5" type="ORF">UFOVP1032_110</name>
    <name evidence="6" type="ORF">UFOVP1125_26</name>
    <name evidence="7" type="ORF">UFOVP1173_124</name>
    <name evidence="8" type="ORF">UFOVP1241_42</name>
    <name evidence="9" type="ORF">UFOVP1491_110</name>
    <name evidence="10" type="ORF">UFOVP1579_110</name>
    <name evidence="2" type="ORF">UFOVP485_11</name>
    <name evidence="3" type="ORF">UFOVP575_115</name>
    <name evidence="4" type="ORF">UFOVP963_45</name>
</gene>
<organism evidence="2">
    <name type="scientific">uncultured Caudovirales phage</name>
    <dbReference type="NCBI Taxonomy" id="2100421"/>
    <lineage>
        <taxon>Viruses</taxon>
        <taxon>Duplodnaviria</taxon>
        <taxon>Heunggongvirae</taxon>
        <taxon>Uroviricota</taxon>
        <taxon>Caudoviricetes</taxon>
        <taxon>Peduoviridae</taxon>
        <taxon>Maltschvirus</taxon>
        <taxon>Maltschvirus maltsch</taxon>
    </lineage>
</organism>
<dbReference type="EMBL" id="LR798431">
    <property type="protein sequence ID" value="CAB5231564.1"/>
    <property type="molecule type" value="Genomic_DNA"/>
</dbReference>
<protein>
    <submittedName>
        <fullName evidence="2">Uncharacterized protein</fullName>
    </submittedName>
</protein>
<accession>A0A6J5MJ16</accession>
<dbReference type="EMBL" id="LR797188">
    <property type="protein sequence ID" value="CAB4192588.1"/>
    <property type="molecule type" value="Genomic_DNA"/>
</dbReference>
<sequence>MDKNKLQALLASYGRSVLGAAVALYMSGVTDPKTLAYSLLGALVPVALRAINPKDAAFGKVPTASQVEEAVKNLKVAKAPAKAPAKPAAKKTTATKTTVTKKAVK</sequence>
<dbReference type="EMBL" id="LR797131">
    <property type="protein sequence ID" value="CAB4189015.1"/>
    <property type="molecule type" value="Genomic_DNA"/>
</dbReference>
<dbReference type="EMBL" id="LR796983">
    <property type="protein sequence ID" value="CAB4179811.1"/>
    <property type="molecule type" value="Genomic_DNA"/>
</dbReference>
<evidence type="ECO:0000313" key="9">
    <source>
        <dbReference type="EMBL" id="CAB4217869.1"/>
    </source>
</evidence>
<proteinExistence type="predicted"/>
<dbReference type="EMBL" id="LR796551">
    <property type="protein sequence ID" value="CAB4151044.1"/>
    <property type="molecule type" value="Genomic_DNA"/>
</dbReference>
<evidence type="ECO:0000313" key="7">
    <source>
        <dbReference type="EMBL" id="CAB4189015.1"/>
    </source>
</evidence>
<evidence type="ECO:0000313" key="4">
    <source>
        <dbReference type="EMBL" id="CAB4174399.1"/>
    </source>
</evidence>
<dbReference type="EMBL" id="LR796915">
    <property type="protein sequence ID" value="CAB4174399.1"/>
    <property type="molecule type" value="Genomic_DNA"/>
</dbReference>
<evidence type="ECO:0000313" key="6">
    <source>
        <dbReference type="EMBL" id="CAB4185366.1"/>
    </source>
</evidence>
<evidence type="ECO:0000256" key="1">
    <source>
        <dbReference type="SAM" id="MobiDB-lite"/>
    </source>
</evidence>
<evidence type="ECO:0000313" key="5">
    <source>
        <dbReference type="EMBL" id="CAB4179811.1"/>
    </source>
</evidence>
<evidence type="ECO:0000313" key="8">
    <source>
        <dbReference type="EMBL" id="CAB4192588.1"/>
    </source>
</evidence>
<dbReference type="EMBL" id="LR797455">
    <property type="protein sequence ID" value="CAB4217869.1"/>
    <property type="molecule type" value="Genomic_DNA"/>
</dbReference>
<dbReference type="EMBL" id="LR796457">
    <property type="protein sequence ID" value="CAB4145483.1"/>
    <property type="molecule type" value="Genomic_DNA"/>
</dbReference>
<evidence type="ECO:0000313" key="10">
    <source>
        <dbReference type="EMBL" id="CAB5231564.1"/>
    </source>
</evidence>
<reference evidence="2" key="1">
    <citation type="submission" date="2020-04" db="EMBL/GenBank/DDBJ databases">
        <authorList>
            <person name="Chiriac C."/>
            <person name="Salcher M."/>
            <person name="Ghai R."/>
            <person name="Kavagutti S V."/>
        </authorList>
    </citation>
    <scope>NUCLEOTIDE SEQUENCE</scope>
</reference>
<evidence type="ECO:0000313" key="3">
    <source>
        <dbReference type="EMBL" id="CAB4151044.1"/>
    </source>
</evidence>